<dbReference type="GO" id="GO:0005778">
    <property type="term" value="C:peroxisomal membrane"/>
    <property type="evidence" value="ECO:0007669"/>
    <property type="project" value="UniProtKB-SubCell"/>
</dbReference>
<evidence type="ECO:0000256" key="4">
    <source>
        <dbReference type="ARBA" id="ARBA00046271"/>
    </source>
</evidence>
<evidence type="ECO:0000256" key="3">
    <source>
        <dbReference type="ARBA" id="ARBA00023140"/>
    </source>
</evidence>
<evidence type="ECO:0000313" key="7">
    <source>
        <dbReference type="Proteomes" id="UP000094043"/>
    </source>
</evidence>
<evidence type="ECO:0000256" key="1">
    <source>
        <dbReference type="ARBA" id="ARBA00022593"/>
    </source>
</evidence>
<dbReference type="RefSeq" id="XP_066066941.1">
    <property type="nucleotide sequence ID" value="XM_066210844.1"/>
</dbReference>
<reference evidence="6" key="1">
    <citation type="submission" date="2016-06" db="EMBL/GenBank/DDBJ databases">
        <authorList>
            <person name="Cuomo C."/>
            <person name="Litvintseva A."/>
            <person name="Heitman J."/>
            <person name="Chen Y."/>
            <person name="Sun S."/>
            <person name="Springer D."/>
            <person name="Dromer F."/>
            <person name="Young S."/>
            <person name="Zeng Q."/>
            <person name="Chapman S."/>
            <person name="Gujja S."/>
            <person name="Saif S."/>
            <person name="Birren B."/>
        </authorList>
    </citation>
    <scope>NUCLEOTIDE SEQUENCE</scope>
    <source>
        <strain evidence="6">CBS 7841</strain>
    </source>
</reference>
<dbReference type="GeneID" id="91085615"/>
<dbReference type="InterPro" id="IPR008733">
    <property type="entry name" value="PEX11"/>
</dbReference>
<accession>A0AAJ8JPV3</accession>
<evidence type="ECO:0000256" key="2">
    <source>
        <dbReference type="ARBA" id="ARBA00023136"/>
    </source>
</evidence>
<keyword evidence="3" id="KW-0576">Peroxisome</keyword>
<gene>
    <name evidence="6" type="ORF">L203_101402</name>
</gene>
<dbReference type="EMBL" id="CP143785">
    <property type="protein sequence ID" value="WVN86241.1"/>
    <property type="molecule type" value="Genomic_DNA"/>
</dbReference>
<dbReference type="GO" id="GO:0016559">
    <property type="term" value="P:peroxisome fission"/>
    <property type="evidence" value="ECO:0007669"/>
    <property type="project" value="InterPro"/>
</dbReference>
<protein>
    <submittedName>
        <fullName evidence="6">Uncharacterized protein</fullName>
    </submittedName>
</protein>
<reference evidence="6" key="2">
    <citation type="journal article" date="2022" name="Elife">
        <title>Obligate sexual reproduction of a homothallic fungus closely related to the Cryptococcus pathogenic species complex.</title>
        <authorList>
            <person name="Passer A.R."/>
            <person name="Clancey S.A."/>
            <person name="Shea T."/>
            <person name="David-Palma M."/>
            <person name="Averette A.F."/>
            <person name="Boekhout T."/>
            <person name="Porcel B.M."/>
            <person name="Nowrousian M."/>
            <person name="Cuomo C.A."/>
            <person name="Sun S."/>
            <person name="Heitman J."/>
            <person name="Coelho M.A."/>
        </authorList>
    </citation>
    <scope>NUCLEOTIDE SEQUENCE</scope>
    <source>
        <strain evidence="6">CBS 7841</strain>
    </source>
</reference>
<organism evidence="6 7">
    <name type="scientific">Cryptococcus depauperatus CBS 7841</name>
    <dbReference type="NCBI Taxonomy" id="1295531"/>
    <lineage>
        <taxon>Eukaryota</taxon>
        <taxon>Fungi</taxon>
        <taxon>Dikarya</taxon>
        <taxon>Basidiomycota</taxon>
        <taxon>Agaricomycotina</taxon>
        <taxon>Tremellomycetes</taxon>
        <taxon>Tremellales</taxon>
        <taxon>Cryptococcaceae</taxon>
        <taxon>Cryptococcus</taxon>
    </lineage>
</organism>
<reference evidence="6" key="3">
    <citation type="submission" date="2024-01" db="EMBL/GenBank/DDBJ databases">
        <authorList>
            <person name="Coelho M.A."/>
            <person name="David-Palma M."/>
            <person name="Shea T."/>
            <person name="Sun S."/>
            <person name="Cuomo C.A."/>
            <person name="Heitman J."/>
        </authorList>
    </citation>
    <scope>NUCLEOTIDE SEQUENCE</scope>
    <source>
        <strain evidence="6">CBS 7841</strain>
    </source>
</reference>
<feature type="coiled-coil region" evidence="5">
    <location>
        <begin position="230"/>
        <end position="257"/>
    </location>
</feature>
<proteinExistence type="predicted"/>
<evidence type="ECO:0000256" key="5">
    <source>
        <dbReference type="SAM" id="Coils"/>
    </source>
</evidence>
<dbReference type="Pfam" id="PF05648">
    <property type="entry name" value="PEX11"/>
    <property type="match status" value="1"/>
</dbReference>
<keyword evidence="5" id="KW-0175">Coiled coil</keyword>
<name>A0AAJ8JPV3_9TREE</name>
<keyword evidence="1" id="KW-0962">Peroxisome biogenesis</keyword>
<evidence type="ECO:0000313" key="6">
    <source>
        <dbReference type="EMBL" id="WVN86241.1"/>
    </source>
</evidence>
<dbReference type="Proteomes" id="UP000094043">
    <property type="component" value="Chromosome 2"/>
</dbReference>
<dbReference type="KEGG" id="cdep:91085615"/>
<dbReference type="PANTHER" id="PTHR12652:SF25">
    <property type="entry name" value="MICROBODY (PEROXISOME) PROLIFERATION PROTEIN PEROXIN 11C (EUROFUNG)"/>
    <property type="match status" value="1"/>
</dbReference>
<dbReference type="PANTHER" id="PTHR12652">
    <property type="entry name" value="PEROXISOMAL BIOGENESIS FACTOR 11"/>
    <property type="match status" value="1"/>
</dbReference>
<comment type="subcellular location">
    <subcellularLocation>
        <location evidence="4">Peroxisome membrane</location>
    </subcellularLocation>
</comment>
<keyword evidence="7" id="KW-1185">Reference proteome</keyword>
<keyword evidence="2" id="KW-0472">Membrane</keyword>
<sequence>MSDSKVPPSTSPRHILSRLTQLTSTLPGLDASLMLAQYSSPLVVAILFKLASFRTRHPRVRISSGAGKRTLIVDGGLGFARLAEGWGRAAASVGDARVVMRAFGLLPMLQWLLSLHPKPMLALKSLLFSGNIVKLFRSKKTIPTLQALAIILYYPLEHISWLGSKGVVHLSPAKLAMASLWSVRFWALYVMLEIYKLRNTYRGLCARTRILKQTRPVTTAQAGGYDLQSEKEATNDKQTWIAEKQELEKDRQKFKLQALTNSGYAPLTIHWSTPGGLWSNPLITGSFGSVAAIGSLLTEWSKYGA</sequence>
<dbReference type="AlphaFoldDB" id="A0AAJ8JPV3"/>